<keyword evidence="5 8" id="KW-0479">Metal-binding</keyword>
<evidence type="ECO:0000256" key="7">
    <source>
        <dbReference type="ARBA" id="ARBA00023004"/>
    </source>
</evidence>
<dbReference type="PANTHER" id="PTHR47627">
    <property type="entry name" value="RUBREDOXIN"/>
    <property type="match status" value="1"/>
</dbReference>
<feature type="binding site" evidence="9">
    <location>
        <position position="8"/>
    </location>
    <ligand>
        <name>Fe cation</name>
        <dbReference type="ChEBI" id="CHEBI:24875"/>
    </ligand>
</feature>
<dbReference type="InterPro" id="IPR024922">
    <property type="entry name" value="Rubredoxin"/>
</dbReference>
<dbReference type="InterPro" id="IPR050526">
    <property type="entry name" value="Rubredoxin_ET"/>
</dbReference>
<dbReference type="Proteomes" id="UP000320146">
    <property type="component" value="Unassembled WGS sequence"/>
</dbReference>
<dbReference type="GO" id="GO:0005506">
    <property type="term" value="F:iron ion binding"/>
    <property type="evidence" value="ECO:0007669"/>
    <property type="project" value="InterPro"/>
</dbReference>
<reference evidence="11 12" key="1">
    <citation type="submission" date="2019-02" db="EMBL/GenBank/DDBJ databases">
        <title>Prokaryotic population dynamics and viral predation in marine succession experiment using metagenomics: the confinement effect.</title>
        <authorList>
            <person name="Haro-Moreno J.M."/>
            <person name="Rodriguez-Valera F."/>
            <person name="Lopez-Perez M."/>
        </authorList>
    </citation>
    <scope>NUCLEOTIDE SEQUENCE [LARGE SCALE GENOMIC DNA]</scope>
    <source>
        <strain evidence="11">MED-G166</strain>
    </source>
</reference>
<keyword evidence="4 8" id="KW-0813">Transport</keyword>
<comment type="similarity">
    <text evidence="3 8">Belongs to the rubredoxin family.</text>
</comment>
<dbReference type="PROSITE" id="PS50903">
    <property type="entry name" value="RUBREDOXIN_LIKE"/>
    <property type="match status" value="1"/>
</dbReference>
<evidence type="ECO:0000256" key="4">
    <source>
        <dbReference type="ARBA" id="ARBA00022448"/>
    </source>
</evidence>
<dbReference type="PRINTS" id="PR00163">
    <property type="entry name" value="RUBREDOXIN"/>
</dbReference>
<dbReference type="InterPro" id="IPR024934">
    <property type="entry name" value="Rubredoxin-like_dom"/>
</dbReference>
<feature type="binding site" evidence="9">
    <location>
        <position position="11"/>
    </location>
    <ligand>
        <name>Fe cation</name>
        <dbReference type="ChEBI" id="CHEBI:24875"/>
    </ligand>
</feature>
<gene>
    <name evidence="11" type="ORF">EVA99_00500</name>
</gene>
<comment type="cofactor">
    <cofactor evidence="8 9">
        <name>Fe(3+)</name>
        <dbReference type="ChEBI" id="CHEBI:29034"/>
    </cofactor>
    <text evidence="8 9">Binds 1 Fe(3+) ion per subunit.</text>
</comment>
<evidence type="ECO:0000256" key="6">
    <source>
        <dbReference type="ARBA" id="ARBA00022982"/>
    </source>
</evidence>
<evidence type="ECO:0000313" key="12">
    <source>
        <dbReference type="Proteomes" id="UP000320146"/>
    </source>
</evidence>
<feature type="domain" description="Rubredoxin-like" evidence="10">
    <location>
        <begin position="3"/>
        <end position="54"/>
    </location>
</feature>
<sequence>MEFKKWECIVCGWIYDEEKGNPEEGIEPGTKWEDVPDDWVCPECGVGKEDFDMMEI</sequence>
<feature type="binding site" evidence="9">
    <location>
        <position position="44"/>
    </location>
    <ligand>
        <name>Fe cation</name>
        <dbReference type="ChEBI" id="CHEBI:24875"/>
    </ligand>
</feature>
<dbReference type="PANTHER" id="PTHR47627:SF1">
    <property type="entry name" value="RUBREDOXIN-1-RELATED"/>
    <property type="match status" value="1"/>
</dbReference>
<dbReference type="CDD" id="cd00730">
    <property type="entry name" value="rubredoxin"/>
    <property type="match status" value="1"/>
</dbReference>
<organism evidence="11 12">
    <name type="scientific">SAR86 cluster bacterium</name>
    <dbReference type="NCBI Taxonomy" id="2030880"/>
    <lineage>
        <taxon>Bacteria</taxon>
        <taxon>Pseudomonadati</taxon>
        <taxon>Pseudomonadota</taxon>
        <taxon>Gammaproteobacteria</taxon>
        <taxon>SAR86 cluster</taxon>
    </lineage>
</organism>
<dbReference type="Gene3D" id="2.20.28.10">
    <property type="match status" value="1"/>
</dbReference>
<evidence type="ECO:0000256" key="3">
    <source>
        <dbReference type="ARBA" id="ARBA00005337"/>
    </source>
</evidence>
<feature type="binding site" evidence="9">
    <location>
        <position position="41"/>
    </location>
    <ligand>
        <name>Fe cation</name>
        <dbReference type="ChEBI" id="CHEBI:24875"/>
    </ligand>
</feature>
<dbReference type="PROSITE" id="PS00202">
    <property type="entry name" value="RUBREDOXIN"/>
    <property type="match status" value="1"/>
</dbReference>
<dbReference type="PIRSF" id="PIRSF000071">
    <property type="entry name" value="Rubredoxin"/>
    <property type="match status" value="1"/>
</dbReference>
<dbReference type="GO" id="GO:0009055">
    <property type="term" value="F:electron transfer activity"/>
    <property type="evidence" value="ECO:0007669"/>
    <property type="project" value="InterPro"/>
</dbReference>
<keyword evidence="7 8" id="KW-0408">Iron</keyword>
<comment type="caution">
    <text evidence="11">The sequence shown here is derived from an EMBL/GenBank/DDBJ whole genome shotgun (WGS) entry which is preliminary data.</text>
</comment>
<dbReference type="EMBL" id="SHBL01000002">
    <property type="protein sequence ID" value="RZO24896.1"/>
    <property type="molecule type" value="Genomic_DNA"/>
</dbReference>
<evidence type="ECO:0000256" key="1">
    <source>
        <dbReference type="ARBA" id="ARBA00002792"/>
    </source>
</evidence>
<keyword evidence="6 8" id="KW-0249">Electron transport</keyword>
<dbReference type="AlphaFoldDB" id="A0A520MUN9"/>
<evidence type="ECO:0000259" key="10">
    <source>
        <dbReference type="PROSITE" id="PS50903"/>
    </source>
</evidence>
<evidence type="ECO:0000313" key="11">
    <source>
        <dbReference type="EMBL" id="RZO24896.1"/>
    </source>
</evidence>
<name>A0A520MUN9_9GAMM</name>
<dbReference type="GO" id="GO:0043448">
    <property type="term" value="P:alkane catabolic process"/>
    <property type="evidence" value="ECO:0007669"/>
    <property type="project" value="TreeGrafter"/>
</dbReference>
<dbReference type="FunFam" id="2.20.28.10:FF:000001">
    <property type="entry name" value="Rubredoxin"/>
    <property type="match status" value="1"/>
</dbReference>
<comment type="pathway">
    <text evidence="2">Hydrocarbon metabolism; alkane degradation.</text>
</comment>
<protein>
    <recommendedName>
        <fullName evidence="8">Rubredoxin</fullName>
    </recommendedName>
</protein>
<evidence type="ECO:0000256" key="9">
    <source>
        <dbReference type="PIRSR" id="PIRSR000071-1"/>
    </source>
</evidence>
<accession>A0A520MUN9</accession>
<evidence type="ECO:0000256" key="5">
    <source>
        <dbReference type="ARBA" id="ARBA00022723"/>
    </source>
</evidence>
<evidence type="ECO:0000256" key="2">
    <source>
        <dbReference type="ARBA" id="ARBA00004933"/>
    </source>
</evidence>
<dbReference type="InterPro" id="IPR018527">
    <property type="entry name" value="Rubredoxin_Fe_BS"/>
</dbReference>
<comment type="function">
    <text evidence="1">Involved in the hydrocarbon hydroxylating system, which transfers electrons from NADH to rubredoxin reductase and then through rubredoxin to alkane 1 monooxygenase.</text>
</comment>
<evidence type="ECO:0000256" key="8">
    <source>
        <dbReference type="PIRNR" id="PIRNR000071"/>
    </source>
</evidence>
<dbReference type="SUPFAM" id="SSF57802">
    <property type="entry name" value="Rubredoxin-like"/>
    <property type="match status" value="1"/>
</dbReference>
<proteinExistence type="inferred from homology"/>
<dbReference type="Pfam" id="PF00301">
    <property type="entry name" value="Rubredoxin"/>
    <property type="match status" value="1"/>
</dbReference>
<dbReference type="NCBIfam" id="NF045768">
    <property type="entry name" value="RubredRD"/>
    <property type="match status" value="1"/>
</dbReference>
<dbReference type="InterPro" id="IPR024935">
    <property type="entry name" value="Rubredoxin_dom"/>
</dbReference>